<dbReference type="SUPFAM" id="SSF46785">
    <property type="entry name" value="Winged helix' DNA-binding domain"/>
    <property type="match status" value="1"/>
</dbReference>
<dbReference type="SMART" id="SM00956">
    <property type="entry name" value="RQC"/>
    <property type="match status" value="1"/>
</dbReference>
<reference evidence="20 21" key="1">
    <citation type="submission" date="2020-08" db="EMBL/GenBank/DDBJ databases">
        <title>A Genomic Blueprint of the Chicken Gut Microbiome.</title>
        <authorList>
            <person name="Gilroy R."/>
            <person name="Ravi A."/>
            <person name="Getino M."/>
            <person name="Pursley I."/>
            <person name="Horton D.L."/>
            <person name="Alikhan N.-F."/>
            <person name="Baker D."/>
            <person name="Gharbi K."/>
            <person name="Hall N."/>
            <person name="Watson M."/>
            <person name="Adriaenssens E.M."/>
            <person name="Foster-Nyarko E."/>
            <person name="Jarju S."/>
            <person name="Secka A."/>
            <person name="Antonio M."/>
            <person name="Oren A."/>
            <person name="Chaudhuri R."/>
            <person name="La Ragione R.M."/>
            <person name="Hildebrand F."/>
            <person name="Pallen M.J."/>
        </authorList>
    </citation>
    <scope>NUCLEOTIDE SEQUENCE [LARGE SCALE GENOMIC DNA]</scope>
    <source>
        <strain evidence="20 21">Sa3CVN1</strain>
    </source>
</reference>
<dbReference type="InterPro" id="IPR011545">
    <property type="entry name" value="DEAD/DEAH_box_helicase_dom"/>
</dbReference>
<comment type="cofactor">
    <cofactor evidence="2">
        <name>Zn(2+)</name>
        <dbReference type="ChEBI" id="CHEBI:29105"/>
    </cofactor>
</comment>
<protein>
    <recommendedName>
        <fullName evidence="16">DNA helicase RecQ</fullName>
        <ecNumber evidence="16">5.6.2.4</ecNumber>
    </recommendedName>
</protein>
<evidence type="ECO:0000256" key="16">
    <source>
        <dbReference type="NCBIfam" id="TIGR01389"/>
    </source>
</evidence>
<dbReference type="SMART" id="SM00490">
    <property type="entry name" value="HELICc"/>
    <property type="match status" value="1"/>
</dbReference>
<dbReference type="NCBIfam" id="TIGR00614">
    <property type="entry name" value="recQ_fam"/>
    <property type="match status" value="1"/>
</dbReference>
<dbReference type="EMBL" id="JACSRA010000004">
    <property type="protein sequence ID" value="MBD7910475.1"/>
    <property type="molecule type" value="Genomic_DNA"/>
</dbReference>
<dbReference type="Pfam" id="PF00270">
    <property type="entry name" value="DEAD"/>
    <property type="match status" value="1"/>
</dbReference>
<dbReference type="Gene3D" id="1.10.150.80">
    <property type="entry name" value="HRDC domain"/>
    <property type="match status" value="2"/>
</dbReference>
<comment type="cofactor">
    <cofactor evidence="1">
        <name>Mg(2+)</name>
        <dbReference type="ChEBI" id="CHEBI:18420"/>
    </cofactor>
</comment>
<dbReference type="PROSITE" id="PS51194">
    <property type="entry name" value="HELICASE_CTER"/>
    <property type="match status" value="1"/>
</dbReference>
<dbReference type="PROSITE" id="PS50967">
    <property type="entry name" value="HRDC"/>
    <property type="match status" value="2"/>
</dbReference>
<sequence>MNEKTLKILEKYYGYKNFRKGQEKIIESILEKKDLLAIMPTGAGKSICYQIPALIFHGITIVISPLISLMKDQVDSLRSIGIEAAYINSSLDNDELKEIFYGLKNNKYKIIYVSPERLDSKIFLEVVDAIDVSQIAIDEAHCVSQWGHDFRVSYRKIGSFISRRDNKPVITAFTATASLEVRNDIVRMLNLNDPEIFVNGFDRENLEISIIKEGRKERFLKEYIQKHSDISGIIYCATRKDVDSIYEEITNLGYQVGKYHAGLKDMERKEFQDMFIKDKINIMIATNAFGMGIDKPNIRFVIHNNMPQSIEAYYQEIGRAGRDGEKSECILLFTPGDIHLQKYLIDTGLRSEQRKIIAYKKLQDMASLVYSADCYRKYILNYFGEEAIDNCNNCSNCLSEGEVTDKTVESQKVLSCIGRMKSGFGITMVVDVLRGSKSQKIINYNFHTLSTYGIMKEYKKDELIAFVNTLISHGVIDQVEGTYPILKLNNLSVKVLKGEHRVLLKEAKVKDYGFKENNLFNILKEIRFSIASEEGIPPYMVFGDVTLKEMSTKLPETKEELLEISGVGEIKCDKYGFKFAEEIRKYIIENNTIKSNNDVNSINNKKFYVNSDENLYQKLRNLRETIALKENKIPYSIIHQNSLKEISGRYPLTLEELGDISGIGPKKIEAYGRDIICIVKNYIEDNNLNRNWQVKGRLKLVIDGEERENEEIVIDMLNEGYEISEISNRTEISLSTILGYVTEYIKENGEILFKLNIDNLYKKEEEEEILMACKRFGVEKIGEIKKSLDPRIKYESIRAVILKNYYNIV</sequence>
<name>A0ABR8PQM1_9CLOT</name>
<keyword evidence="14" id="KW-0413">Isomerase</keyword>
<dbReference type="InterPro" id="IPR004589">
    <property type="entry name" value="DNA_helicase_ATP-dep_RecQ"/>
</dbReference>
<dbReference type="Proteomes" id="UP000627781">
    <property type="component" value="Unassembled WGS sequence"/>
</dbReference>
<feature type="domain" description="Helicase C-terminal" evidence="19">
    <location>
        <begin position="219"/>
        <end position="366"/>
    </location>
</feature>
<dbReference type="Gene3D" id="3.40.50.300">
    <property type="entry name" value="P-loop containing nucleotide triphosphate hydrolases"/>
    <property type="match status" value="2"/>
</dbReference>
<dbReference type="Pfam" id="PF14493">
    <property type="entry name" value="HTH_40"/>
    <property type="match status" value="1"/>
</dbReference>
<keyword evidence="11" id="KW-0238">DNA-binding</keyword>
<dbReference type="InterPro" id="IPR006293">
    <property type="entry name" value="DNA_helicase_ATP-dep_RecQ_bac"/>
</dbReference>
<evidence type="ECO:0000259" key="17">
    <source>
        <dbReference type="PROSITE" id="PS50967"/>
    </source>
</evidence>
<dbReference type="Gene3D" id="1.10.10.10">
    <property type="entry name" value="Winged helix-like DNA-binding domain superfamily/Winged helix DNA-binding domain"/>
    <property type="match status" value="1"/>
</dbReference>
<dbReference type="InterPro" id="IPR014001">
    <property type="entry name" value="Helicase_ATP-bd"/>
</dbReference>
<evidence type="ECO:0000259" key="18">
    <source>
        <dbReference type="PROSITE" id="PS51192"/>
    </source>
</evidence>
<dbReference type="SMART" id="SM00487">
    <property type="entry name" value="DEXDc"/>
    <property type="match status" value="1"/>
</dbReference>
<dbReference type="InterPro" id="IPR036388">
    <property type="entry name" value="WH-like_DNA-bd_sf"/>
</dbReference>
<dbReference type="InterPro" id="IPR001650">
    <property type="entry name" value="Helicase_C-like"/>
</dbReference>
<dbReference type="EC" id="5.6.2.4" evidence="16"/>
<dbReference type="SUPFAM" id="SSF47819">
    <property type="entry name" value="HRDC-like"/>
    <property type="match status" value="2"/>
</dbReference>
<dbReference type="InterPro" id="IPR027417">
    <property type="entry name" value="P-loop_NTPase"/>
</dbReference>
<evidence type="ECO:0000256" key="1">
    <source>
        <dbReference type="ARBA" id="ARBA00001946"/>
    </source>
</evidence>
<evidence type="ECO:0000256" key="2">
    <source>
        <dbReference type="ARBA" id="ARBA00001947"/>
    </source>
</evidence>
<dbReference type="Pfam" id="PF09382">
    <property type="entry name" value="RQC"/>
    <property type="match status" value="1"/>
</dbReference>
<keyword evidence="21" id="KW-1185">Reference proteome</keyword>
<dbReference type="PANTHER" id="PTHR13710:SF105">
    <property type="entry name" value="ATP-DEPENDENT DNA HELICASE Q1"/>
    <property type="match status" value="1"/>
</dbReference>
<dbReference type="InterPro" id="IPR029491">
    <property type="entry name" value="Helicase_HTH"/>
</dbReference>
<evidence type="ECO:0000259" key="19">
    <source>
        <dbReference type="PROSITE" id="PS51194"/>
    </source>
</evidence>
<accession>A0ABR8PQM1</accession>
<evidence type="ECO:0000256" key="8">
    <source>
        <dbReference type="ARBA" id="ARBA00022806"/>
    </source>
</evidence>
<dbReference type="InterPro" id="IPR002121">
    <property type="entry name" value="HRDC_dom"/>
</dbReference>
<keyword evidence="9" id="KW-0862">Zinc</keyword>
<feature type="domain" description="HRDC" evidence="17">
    <location>
        <begin position="513"/>
        <end position="593"/>
    </location>
</feature>
<keyword evidence="4" id="KW-0479">Metal-binding</keyword>
<organism evidence="20 21">
    <name type="scientific">Clostridium cibarium</name>
    <dbReference type="NCBI Taxonomy" id="2762247"/>
    <lineage>
        <taxon>Bacteria</taxon>
        <taxon>Bacillati</taxon>
        <taxon>Bacillota</taxon>
        <taxon>Clostridia</taxon>
        <taxon>Eubacteriales</taxon>
        <taxon>Clostridiaceae</taxon>
        <taxon>Clostridium</taxon>
    </lineage>
</organism>
<evidence type="ECO:0000256" key="7">
    <source>
        <dbReference type="ARBA" id="ARBA00022801"/>
    </source>
</evidence>
<dbReference type="GO" id="GO:0016787">
    <property type="term" value="F:hydrolase activity"/>
    <property type="evidence" value="ECO:0007669"/>
    <property type="project" value="UniProtKB-KW"/>
</dbReference>
<evidence type="ECO:0000256" key="13">
    <source>
        <dbReference type="ARBA" id="ARBA00023204"/>
    </source>
</evidence>
<comment type="catalytic activity">
    <reaction evidence="15">
        <text>Couples ATP hydrolysis with the unwinding of duplex DNA by translocating in the 3'-5' direction.</text>
        <dbReference type="EC" id="5.6.2.4"/>
    </reaction>
</comment>
<comment type="caution">
    <text evidence="20">The sequence shown here is derived from an EMBL/GenBank/DDBJ whole genome shotgun (WGS) entry which is preliminary data.</text>
</comment>
<dbReference type="CDD" id="cd17920">
    <property type="entry name" value="DEXHc_RecQ"/>
    <property type="match status" value="1"/>
</dbReference>
<keyword evidence="5" id="KW-0547">Nucleotide-binding</keyword>
<proteinExistence type="inferred from homology"/>
<keyword evidence="6" id="KW-0227">DNA damage</keyword>
<keyword evidence="12" id="KW-0233">DNA recombination</keyword>
<dbReference type="PROSITE" id="PS51192">
    <property type="entry name" value="HELICASE_ATP_BIND_1"/>
    <property type="match status" value="1"/>
</dbReference>
<evidence type="ECO:0000256" key="5">
    <source>
        <dbReference type="ARBA" id="ARBA00022741"/>
    </source>
</evidence>
<dbReference type="SMART" id="SM00341">
    <property type="entry name" value="HRDC"/>
    <property type="match status" value="2"/>
</dbReference>
<evidence type="ECO:0000256" key="9">
    <source>
        <dbReference type="ARBA" id="ARBA00022833"/>
    </source>
</evidence>
<dbReference type="SUPFAM" id="SSF52540">
    <property type="entry name" value="P-loop containing nucleoside triphosphate hydrolases"/>
    <property type="match status" value="1"/>
</dbReference>
<dbReference type="Pfam" id="PF00271">
    <property type="entry name" value="Helicase_C"/>
    <property type="match status" value="1"/>
</dbReference>
<evidence type="ECO:0000256" key="12">
    <source>
        <dbReference type="ARBA" id="ARBA00023172"/>
    </source>
</evidence>
<feature type="domain" description="HRDC" evidence="17">
    <location>
        <begin position="609"/>
        <end position="689"/>
    </location>
</feature>
<dbReference type="CDD" id="cd18794">
    <property type="entry name" value="SF2_C_RecQ"/>
    <property type="match status" value="1"/>
</dbReference>
<dbReference type="Pfam" id="PF00570">
    <property type="entry name" value="HRDC"/>
    <property type="match status" value="2"/>
</dbReference>
<keyword evidence="8 20" id="KW-0347">Helicase</keyword>
<keyword evidence="10" id="KW-0067">ATP-binding</keyword>
<dbReference type="GO" id="GO:0003678">
    <property type="term" value="F:DNA helicase activity"/>
    <property type="evidence" value="ECO:0007669"/>
    <property type="project" value="UniProtKB-EC"/>
</dbReference>
<comment type="similarity">
    <text evidence="3">Belongs to the helicase family. RecQ subfamily.</text>
</comment>
<evidence type="ECO:0000256" key="15">
    <source>
        <dbReference type="ARBA" id="ARBA00034617"/>
    </source>
</evidence>
<keyword evidence="7 20" id="KW-0378">Hydrolase</keyword>
<dbReference type="InterPro" id="IPR032284">
    <property type="entry name" value="RecQ_Zn-bd"/>
</dbReference>
<evidence type="ECO:0000256" key="14">
    <source>
        <dbReference type="ARBA" id="ARBA00023235"/>
    </source>
</evidence>
<evidence type="ECO:0000313" key="20">
    <source>
        <dbReference type="EMBL" id="MBD7910475.1"/>
    </source>
</evidence>
<evidence type="ECO:0000313" key="21">
    <source>
        <dbReference type="Proteomes" id="UP000627781"/>
    </source>
</evidence>
<dbReference type="InterPro" id="IPR010997">
    <property type="entry name" value="HRDC-like_sf"/>
</dbReference>
<keyword evidence="13" id="KW-0234">DNA repair</keyword>
<evidence type="ECO:0000256" key="11">
    <source>
        <dbReference type="ARBA" id="ARBA00023125"/>
    </source>
</evidence>
<dbReference type="Pfam" id="PF16124">
    <property type="entry name" value="RecQ_Zn_bind"/>
    <property type="match status" value="1"/>
</dbReference>
<gene>
    <name evidence="20" type="primary">recQ</name>
    <name evidence="20" type="ORF">H9661_03790</name>
</gene>
<dbReference type="InterPro" id="IPR018982">
    <property type="entry name" value="RQC_domain"/>
</dbReference>
<dbReference type="InterPro" id="IPR036390">
    <property type="entry name" value="WH_DNA-bd_sf"/>
</dbReference>
<dbReference type="PANTHER" id="PTHR13710">
    <property type="entry name" value="DNA HELICASE RECQ FAMILY MEMBER"/>
    <property type="match status" value="1"/>
</dbReference>
<evidence type="ECO:0000256" key="10">
    <source>
        <dbReference type="ARBA" id="ARBA00022840"/>
    </source>
</evidence>
<dbReference type="InterPro" id="IPR044876">
    <property type="entry name" value="HRDC_dom_sf"/>
</dbReference>
<evidence type="ECO:0000256" key="6">
    <source>
        <dbReference type="ARBA" id="ARBA00022763"/>
    </source>
</evidence>
<feature type="domain" description="Helicase ATP-binding" evidence="18">
    <location>
        <begin position="26"/>
        <end position="195"/>
    </location>
</feature>
<evidence type="ECO:0000256" key="4">
    <source>
        <dbReference type="ARBA" id="ARBA00022723"/>
    </source>
</evidence>
<dbReference type="RefSeq" id="WP_143314927.1">
    <property type="nucleotide sequence ID" value="NZ_JACSRA010000004.1"/>
</dbReference>
<evidence type="ECO:0000256" key="3">
    <source>
        <dbReference type="ARBA" id="ARBA00005446"/>
    </source>
</evidence>
<dbReference type="NCBIfam" id="TIGR01389">
    <property type="entry name" value="recQ"/>
    <property type="match status" value="1"/>
</dbReference>